<organism evidence="1">
    <name type="scientific">marine sediment metagenome</name>
    <dbReference type="NCBI Taxonomy" id="412755"/>
    <lineage>
        <taxon>unclassified sequences</taxon>
        <taxon>metagenomes</taxon>
        <taxon>ecological metagenomes</taxon>
    </lineage>
</organism>
<protein>
    <submittedName>
        <fullName evidence="1">Uncharacterized protein</fullName>
    </submittedName>
</protein>
<evidence type="ECO:0000313" key="1">
    <source>
        <dbReference type="EMBL" id="KKK83155.1"/>
    </source>
</evidence>
<reference evidence="1" key="1">
    <citation type="journal article" date="2015" name="Nature">
        <title>Complex archaea that bridge the gap between prokaryotes and eukaryotes.</title>
        <authorList>
            <person name="Spang A."/>
            <person name="Saw J.H."/>
            <person name="Jorgensen S.L."/>
            <person name="Zaremba-Niedzwiedzka K."/>
            <person name="Martijn J."/>
            <person name="Lind A.E."/>
            <person name="van Eijk R."/>
            <person name="Schleper C."/>
            <person name="Guy L."/>
            <person name="Ettema T.J."/>
        </authorList>
    </citation>
    <scope>NUCLEOTIDE SEQUENCE</scope>
</reference>
<gene>
    <name evidence="1" type="ORF">LCGC14_2796220</name>
</gene>
<proteinExistence type="predicted"/>
<name>A0A0F8ZB42_9ZZZZ</name>
<sequence length="38" mass="4161">MDKSCINWRIDMHSGAESAGKHGDIPARVYKSCIVGVK</sequence>
<dbReference type="AlphaFoldDB" id="A0A0F8ZB42"/>
<accession>A0A0F8ZB42</accession>
<dbReference type="EMBL" id="LAZR01052355">
    <property type="protein sequence ID" value="KKK83155.1"/>
    <property type="molecule type" value="Genomic_DNA"/>
</dbReference>
<comment type="caution">
    <text evidence="1">The sequence shown here is derived from an EMBL/GenBank/DDBJ whole genome shotgun (WGS) entry which is preliminary data.</text>
</comment>